<dbReference type="STRING" id="545696.HOLDEFILI_02263"/>
<dbReference type="AlphaFoldDB" id="B9Y8W3"/>
<accession>B9Y8W3</accession>
<dbReference type="Proteomes" id="UP000005950">
    <property type="component" value="Unassembled WGS sequence"/>
</dbReference>
<evidence type="ECO:0000313" key="1">
    <source>
        <dbReference type="EMBL" id="EEF67555.1"/>
    </source>
</evidence>
<reference evidence="1 2" key="1">
    <citation type="submission" date="2008-12" db="EMBL/GenBank/DDBJ databases">
        <authorList>
            <person name="Fulton L."/>
            <person name="Clifton S."/>
            <person name="Fulton B."/>
            <person name="Xu J."/>
            <person name="Minx P."/>
            <person name="Pepin K.H."/>
            <person name="Johnson M."/>
            <person name="Bhonagiri V."/>
            <person name="Nash W.E."/>
            <person name="Mardis E.R."/>
            <person name="Wilson R.K."/>
        </authorList>
    </citation>
    <scope>NUCLEOTIDE SEQUENCE [LARGE SCALE GENOMIC DNA]</scope>
    <source>
        <strain evidence="1 2">DSM 12042</strain>
    </source>
</reference>
<organism evidence="1 2">
    <name type="scientific">Holdemania filiformis DSM 12042</name>
    <dbReference type="NCBI Taxonomy" id="545696"/>
    <lineage>
        <taxon>Bacteria</taxon>
        <taxon>Bacillati</taxon>
        <taxon>Bacillota</taxon>
        <taxon>Erysipelotrichia</taxon>
        <taxon>Erysipelotrichales</taxon>
        <taxon>Erysipelotrichaceae</taxon>
        <taxon>Holdemania</taxon>
    </lineage>
</organism>
<reference evidence="1 2" key="2">
    <citation type="submission" date="2009-02" db="EMBL/GenBank/DDBJ databases">
        <title>Draft genome sequence of Holdemania filiformis DSM 12042.</title>
        <authorList>
            <person name="Sudarsanam P."/>
            <person name="Ley R."/>
            <person name="Guruge J."/>
            <person name="Turnbaugh P.J."/>
            <person name="Mahowald M."/>
            <person name="Liep D."/>
            <person name="Gordon J."/>
        </authorList>
    </citation>
    <scope>NUCLEOTIDE SEQUENCE [LARGE SCALE GENOMIC DNA]</scope>
    <source>
        <strain evidence="1 2">DSM 12042</strain>
    </source>
</reference>
<evidence type="ECO:0000313" key="2">
    <source>
        <dbReference type="Proteomes" id="UP000005950"/>
    </source>
</evidence>
<sequence>MDTTKVMKFKRTLKTAAAVFRVLLRFRVGIEDPYSETGRIKR</sequence>
<protein>
    <submittedName>
        <fullName evidence="1">Uncharacterized protein</fullName>
    </submittedName>
</protein>
<dbReference type="EMBL" id="ACCF01000133">
    <property type="protein sequence ID" value="EEF67555.1"/>
    <property type="molecule type" value="Genomic_DNA"/>
</dbReference>
<dbReference type="HOGENOM" id="CLU_3252603_0_0_9"/>
<name>B9Y8W3_9FIRM</name>
<gene>
    <name evidence="1" type="ORF">HOLDEFILI_02263</name>
</gene>
<comment type="caution">
    <text evidence="1">The sequence shown here is derived from an EMBL/GenBank/DDBJ whole genome shotgun (WGS) entry which is preliminary data.</text>
</comment>
<proteinExistence type="predicted"/>